<feature type="region of interest" description="Disordered" evidence="1">
    <location>
        <begin position="1"/>
        <end position="180"/>
    </location>
</feature>
<feature type="compositionally biased region" description="Basic and acidic residues" evidence="1">
    <location>
        <begin position="123"/>
        <end position="137"/>
    </location>
</feature>
<sequence>MPTIGKPDPLAAPHVAGSAEDSKFPSLADRRLANSENQNTLPIHKGPFGNPDRYNIFSNVSNLQKAEPNTQQREEERPFGNLDMDPRRARRHGSAVEHESDPIEIPNTQKTSLFGTSENGNTLRERSKLEAKPEDLKLPPPADSRLGNPDPLAGSPLDSANNQKSLPNGATSSRSDEDNLGLNSLGSIPIFGEEAFVGNPDVDSLIEEMINQAPENKDVLDGLMNNGKTSDLKTDTKIQYKIKMENKIKKYIRKTDHSVMKAVAHTLKCFFADNEDCSDSLNTEDLILLNEMRKIFKRSEIRSNTPDTNLYEIVDTFVKGESAEAWRSSIKYVTSLANKNSSIEGETSFSLHVYLLRMIAFTKVLSQFLPVDYNKMNDKELLEEAKKAIDNYRARDAVTNFQSDKLDPYTLV</sequence>
<feature type="compositionally biased region" description="Basic and acidic residues" evidence="1">
    <location>
        <begin position="20"/>
        <end position="33"/>
    </location>
</feature>
<evidence type="ECO:0000313" key="2">
    <source>
        <dbReference type="EMBL" id="KAK3289721.1"/>
    </source>
</evidence>
<name>A0AAE0H4I8_9CHLO</name>
<dbReference type="EMBL" id="LGRX02000048">
    <property type="protein sequence ID" value="KAK3289721.1"/>
    <property type="molecule type" value="Genomic_DNA"/>
</dbReference>
<organism evidence="2 3">
    <name type="scientific">Cymbomonas tetramitiformis</name>
    <dbReference type="NCBI Taxonomy" id="36881"/>
    <lineage>
        <taxon>Eukaryota</taxon>
        <taxon>Viridiplantae</taxon>
        <taxon>Chlorophyta</taxon>
        <taxon>Pyramimonadophyceae</taxon>
        <taxon>Pyramimonadales</taxon>
        <taxon>Pyramimonadaceae</taxon>
        <taxon>Cymbomonas</taxon>
    </lineage>
</organism>
<dbReference type="Proteomes" id="UP001190700">
    <property type="component" value="Unassembled WGS sequence"/>
</dbReference>
<feature type="compositionally biased region" description="Polar residues" evidence="1">
    <location>
        <begin position="158"/>
        <end position="173"/>
    </location>
</feature>
<feature type="compositionally biased region" description="Polar residues" evidence="1">
    <location>
        <begin position="106"/>
        <end position="122"/>
    </location>
</feature>
<feature type="compositionally biased region" description="Polar residues" evidence="1">
    <location>
        <begin position="56"/>
        <end position="71"/>
    </location>
</feature>
<proteinExistence type="predicted"/>
<keyword evidence="3" id="KW-1185">Reference proteome</keyword>
<dbReference type="AlphaFoldDB" id="A0AAE0H4I8"/>
<evidence type="ECO:0000313" key="3">
    <source>
        <dbReference type="Proteomes" id="UP001190700"/>
    </source>
</evidence>
<gene>
    <name evidence="2" type="ORF">CYMTET_2850</name>
</gene>
<evidence type="ECO:0000256" key="1">
    <source>
        <dbReference type="SAM" id="MobiDB-lite"/>
    </source>
</evidence>
<protein>
    <submittedName>
        <fullName evidence="2">Uncharacterized protein</fullName>
    </submittedName>
</protein>
<accession>A0AAE0H4I8</accession>
<comment type="caution">
    <text evidence="2">The sequence shown here is derived from an EMBL/GenBank/DDBJ whole genome shotgun (WGS) entry which is preliminary data.</text>
</comment>
<reference evidence="2 3" key="1">
    <citation type="journal article" date="2015" name="Genome Biol. Evol.">
        <title>Comparative Genomics of a Bacterivorous Green Alga Reveals Evolutionary Causalities and Consequences of Phago-Mixotrophic Mode of Nutrition.</title>
        <authorList>
            <person name="Burns J.A."/>
            <person name="Paasch A."/>
            <person name="Narechania A."/>
            <person name="Kim E."/>
        </authorList>
    </citation>
    <scope>NUCLEOTIDE SEQUENCE [LARGE SCALE GENOMIC DNA]</scope>
    <source>
        <strain evidence="2 3">PLY_AMNH</strain>
    </source>
</reference>